<comment type="caution">
    <text evidence="2">The sequence shown here is derived from an EMBL/GenBank/DDBJ whole genome shotgun (WGS) entry which is preliminary data.</text>
</comment>
<dbReference type="GO" id="GO:0005739">
    <property type="term" value="C:mitochondrion"/>
    <property type="evidence" value="ECO:0007669"/>
    <property type="project" value="TreeGrafter"/>
</dbReference>
<accession>A0AAV4DJS9</accession>
<sequence length="324" mass="34457">MSTYKAATCVEIGKALEIQDRAIPTDIKPNQVHINTHASVVNFADMERCRGQRDDAPEVPFVPGAVAAGVVLTVGSDVDNVKVGDRVVALNYGKLGGMAEQVVVNAKRVFPIPENVSFSKAAGSVVAYSAAIAALEKKARVQKGDFVLVSGAAGATGLAIIDAAKSMYGCQVIAVCRGQRKHDFLLERGFDRVIDSTQVNLVDTVMEMTGGEGVPVAIDVVGGDVLLDSLKCLSTDGTVVIVGFSSGNVPAIPADVIKQRSLTVMGLNWKTVDSLPIILQAVSEGKLDPYICKEFELDQVNQAYQMVFDKKSLGKVIVCMRKDE</sequence>
<dbReference type="InterPro" id="IPR020843">
    <property type="entry name" value="ER"/>
</dbReference>
<dbReference type="GO" id="GO:1990904">
    <property type="term" value="C:ribonucleoprotein complex"/>
    <property type="evidence" value="ECO:0007669"/>
    <property type="project" value="UniProtKB-KW"/>
</dbReference>
<name>A0AAV4DJS9_9GAST</name>
<dbReference type="InterPro" id="IPR013149">
    <property type="entry name" value="ADH-like_C"/>
</dbReference>
<dbReference type="AlphaFoldDB" id="A0AAV4DJS9"/>
<dbReference type="Gene3D" id="3.90.180.10">
    <property type="entry name" value="Medium-chain alcohol dehydrogenases, catalytic domain"/>
    <property type="match status" value="1"/>
</dbReference>
<dbReference type="Pfam" id="PF00107">
    <property type="entry name" value="ADH_zinc_N"/>
    <property type="match status" value="1"/>
</dbReference>
<organism evidence="2 3">
    <name type="scientific">Plakobranchus ocellatus</name>
    <dbReference type="NCBI Taxonomy" id="259542"/>
    <lineage>
        <taxon>Eukaryota</taxon>
        <taxon>Metazoa</taxon>
        <taxon>Spiralia</taxon>
        <taxon>Lophotrochozoa</taxon>
        <taxon>Mollusca</taxon>
        <taxon>Gastropoda</taxon>
        <taxon>Heterobranchia</taxon>
        <taxon>Euthyneura</taxon>
        <taxon>Panpulmonata</taxon>
        <taxon>Sacoglossa</taxon>
        <taxon>Placobranchoidea</taxon>
        <taxon>Plakobranchidae</taxon>
        <taxon>Plakobranchus</taxon>
    </lineage>
</organism>
<gene>
    <name evidence="2" type="ORF">PoB_007102300</name>
</gene>
<dbReference type="SUPFAM" id="SSF50129">
    <property type="entry name" value="GroES-like"/>
    <property type="match status" value="1"/>
</dbReference>
<evidence type="ECO:0000313" key="3">
    <source>
        <dbReference type="Proteomes" id="UP000735302"/>
    </source>
</evidence>
<feature type="domain" description="Enoyl reductase (ER)" evidence="1">
    <location>
        <begin position="13"/>
        <end position="318"/>
    </location>
</feature>
<dbReference type="PANTHER" id="PTHR43677">
    <property type="entry name" value="SHORT-CHAIN DEHYDROGENASE/REDUCTASE"/>
    <property type="match status" value="1"/>
</dbReference>
<dbReference type="SMART" id="SM00829">
    <property type="entry name" value="PKS_ER"/>
    <property type="match status" value="1"/>
</dbReference>
<keyword evidence="2" id="KW-0687">Ribonucleoprotein</keyword>
<dbReference type="Gene3D" id="3.40.50.720">
    <property type="entry name" value="NAD(P)-binding Rossmann-like Domain"/>
    <property type="match status" value="1"/>
</dbReference>
<dbReference type="EMBL" id="BLXT01007956">
    <property type="protein sequence ID" value="GFO44518.1"/>
    <property type="molecule type" value="Genomic_DNA"/>
</dbReference>
<keyword evidence="3" id="KW-1185">Reference proteome</keyword>
<evidence type="ECO:0000259" key="1">
    <source>
        <dbReference type="SMART" id="SM00829"/>
    </source>
</evidence>
<dbReference type="CDD" id="cd08241">
    <property type="entry name" value="QOR1"/>
    <property type="match status" value="1"/>
</dbReference>
<reference evidence="2 3" key="1">
    <citation type="journal article" date="2021" name="Elife">
        <title>Chloroplast acquisition without the gene transfer in kleptoplastic sea slugs, Plakobranchus ocellatus.</title>
        <authorList>
            <person name="Maeda T."/>
            <person name="Takahashi S."/>
            <person name="Yoshida T."/>
            <person name="Shimamura S."/>
            <person name="Takaki Y."/>
            <person name="Nagai Y."/>
            <person name="Toyoda A."/>
            <person name="Suzuki Y."/>
            <person name="Arimoto A."/>
            <person name="Ishii H."/>
            <person name="Satoh N."/>
            <person name="Nishiyama T."/>
            <person name="Hasebe M."/>
            <person name="Maruyama T."/>
            <person name="Minagawa J."/>
            <person name="Obokata J."/>
            <person name="Shigenobu S."/>
        </authorList>
    </citation>
    <scope>NUCLEOTIDE SEQUENCE [LARGE SCALE GENOMIC DNA]</scope>
</reference>
<dbReference type="Pfam" id="PF08240">
    <property type="entry name" value="ADH_N"/>
    <property type="match status" value="1"/>
</dbReference>
<dbReference type="Proteomes" id="UP000735302">
    <property type="component" value="Unassembled WGS sequence"/>
</dbReference>
<dbReference type="InterPro" id="IPR051397">
    <property type="entry name" value="Zn-ADH-like_protein"/>
</dbReference>
<proteinExistence type="predicted"/>
<dbReference type="InterPro" id="IPR011032">
    <property type="entry name" value="GroES-like_sf"/>
</dbReference>
<dbReference type="InterPro" id="IPR013154">
    <property type="entry name" value="ADH-like_N"/>
</dbReference>
<dbReference type="SUPFAM" id="SSF51735">
    <property type="entry name" value="NAD(P)-binding Rossmann-fold domains"/>
    <property type="match status" value="1"/>
</dbReference>
<dbReference type="InterPro" id="IPR036291">
    <property type="entry name" value="NAD(P)-bd_dom_sf"/>
</dbReference>
<dbReference type="GO" id="GO:0016491">
    <property type="term" value="F:oxidoreductase activity"/>
    <property type="evidence" value="ECO:0007669"/>
    <property type="project" value="InterPro"/>
</dbReference>
<evidence type="ECO:0000313" key="2">
    <source>
        <dbReference type="EMBL" id="GFO44518.1"/>
    </source>
</evidence>
<protein>
    <submittedName>
        <fullName evidence="2">Small nuclear ribonucleoprotein f</fullName>
    </submittedName>
</protein>
<dbReference type="PANTHER" id="PTHR43677:SF4">
    <property type="entry name" value="QUINONE OXIDOREDUCTASE-LIKE PROTEIN 2"/>
    <property type="match status" value="1"/>
</dbReference>